<dbReference type="Gene3D" id="2.70.70.10">
    <property type="entry name" value="Glucose Permease (Domain IIA)"/>
    <property type="match status" value="1"/>
</dbReference>
<reference evidence="2 3" key="1">
    <citation type="submission" date="2016-11" db="EMBL/GenBank/DDBJ databases">
        <authorList>
            <person name="Jaros S."/>
            <person name="Januszkiewicz K."/>
            <person name="Wedrychowicz H."/>
        </authorList>
    </citation>
    <scope>NUCLEOTIDE SEQUENCE [LARGE SCALE GENOMIC DNA]</scope>
    <source>
        <strain evidence="2 3">DSM 17477</strain>
    </source>
</reference>
<proteinExistence type="predicted"/>
<dbReference type="AlphaFoldDB" id="A0A1M6JDL5"/>
<evidence type="ECO:0000313" key="3">
    <source>
        <dbReference type="Proteomes" id="UP000184052"/>
    </source>
</evidence>
<keyword evidence="3" id="KW-1185">Reference proteome</keyword>
<dbReference type="PANTHER" id="PTHR21666">
    <property type="entry name" value="PEPTIDASE-RELATED"/>
    <property type="match status" value="1"/>
</dbReference>
<feature type="domain" description="M23ase beta-sheet core" evidence="1">
    <location>
        <begin position="190"/>
        <end position="283"/>
    </location>
</feature>
<dbReference type="OrthoDB" id="1698971at2"/>
<protein>
    <submittedName>
        <fullName evidence="2">Murein DD-endopeptidase MepM and murein hydrolase activator NlpD, contain LysM domain</fullName>
    </submittedName>
</protein>
<dbReference type="Proteomes" id="UP000184052">
    <property type="component" value="Unassembled WGS sequence"/>
</dbReference>
<dbReference type="RefSeq" id="WP_073049994.1">
    <property type="nucleotide sequence ID" value="NZ_FQZL01000021.1"/>
</dbReference>
<evidence type="ECO:0000259" key="1">
    <source>
        <dbReference type="Pfam" id="PF01551"/>
    </source>
</evidence>
<sequence length="296" mass="33382">MKSFIIYIMILISTTAVPMMEEALQPPELVLESEYNCPGNILVLSVENPPVNSEITMATDISHGLLSEGLIDGAYYFFIPIDIWEEAGAYSVDVSVDDLNLGRHYDLSSEIMLTDWDFKIQYLYVSDEVYESTNNDDAYREFRERVQTARGNSDKEKYWEGKFILPFDDFTLTTDFGEKRFVNDQLTSTRHSGLDLAAPTGTEIHACNNGRVALAEYVTLTGNTLVIDHGMGLFTSYYHMDTIDVEKGDFLEKGDYVGTVGSTGFSTGPHLHWSISIYNTYVNTHQVLDGELFKSQ</sequence>
<dbReference type="EMBL" id="FQZL01000021">
    <property type="protein sequence ID" value="SHJ44763.1"/>
    <property type="molecule type" value="Genomic_DNA"/>
</dbReference>
<dbReference type="Pfam" id="PF01551">
    <property type="entry name" value="Peptidase_M23"/>
    <property type="match status" value="1"/>
</dbReference>
<dbReference type="SUPFAM" id="SSF51261">
    <property type="entry name" value="Duplicated hybrid motif"/>
    <property type="match status" value="1"/>
</dbReference>
<dbReference type="InterPro" id="IPR011055">
    <property type="entry name" value="Dup_hybrid_motif"/>
</dbReference>
<dbReference type="CDD" id="cd12797">
    <property type="entry name" value="M23_peptidase"/>
    <property type="match status" value="1"/>
</dbReference>
<dbReference type="InterPro" id="IPR050570">
    <property type="entry name" value="Cell_wall_metabolism_enzyme"/>
</dbReference>
<dbReference type="InterPro" id="IPR016047">
    <property type="entry name" value="M23ase_b-sheet_dom"/>
</dbReference>
<keyword evidence="2" id="KW-0378">Hydrolase</keyword>
<dbReference type="GO" id="GO:0004222">
    <property type="term" value="F:metalloendopeptidase activity"/>
    <property type="evidence" value="ECO:0007669"/>
    <property type="project" value="TreeGrafter"/>
</dbReference>
<dbReference type="STRING" id="1121476.SAMN02745751_02584"/>
<name>A0A1M6JDL5_9FIRM</name>
<organism evidence="2 3">
    <name type="scientific">Dethiosulfatibacter aminovorans DSM 17477</name>
    <dbReference type="NCBI Taxonomy" id="1121476"/>
    <lineage>
        <taxon>Bacteria</taxon>
        <taxon>Bacillati</taxon>
        <taxon>Bacillota</taxon>
        <taxon>Tissierellia</taxon>
        <taxon>Dethiosulfatibacter</taxon>
    </lineage>
</organism>
<dbReference type="PANTHER" id="PTHR21666:SF270">
    <property type="entry name" value="MUREIN HYDROLASE ACTIVATOR ENVC"/>
    <property type="match status" value="1"/>
</dbReference>
<accession>A0A1M6JDL5</accession>
<gene>
    <name evidence="2" type="ORF">SAMN02745751_02584</name>
</gene>
<evidence type="ECO:0000313" key="2">
    <source>
        <dbReference type="EMBL" id="SHJ44763.1"/>
    </source>
</evidence>